<evidence type="ECO:0000313" key="2">
    <source>
        <dbReference type="EMBL" id="MFC7235810.1"/>
    </source>
</evidence>
<feature type="transmembrane region" description="Helical" evidence="1">
    <location>
        <begin position="154"/>
        <end position="174"/>
    </location>
</feature>
<dbReference type="AlphaFoldDB" id="A0ABD5ZQR7"/>
<protein>
    <submittedName>
        <fullName evidence="2">Uncharacterized protein</fullName>
    </submittedName>
</protein>
<keyword evidence="1" id="KW-0812">Transmembrane</keyword>
<dbReference type="RefSeq" id="WP_276233951.1">
    <property type="nucleotide sequence ID" value="NZ_CP119802.1"/>
</dbReference>
<dbReference type="GeneID" id="79267508"/>
<feature type="transmembrane region" description="Helical" evidence="1">
    <location>
        <begin position="7"/>
        <end position="27"/>
    </location>
</feature>
<gene>
    <name evidence="2" type="ORF">ACFQJ4_10830</name>
</gene>
<feature type="transmembrane region" description="Helical" evidence="1">
    <location>
        <begin position="55"/>
        <end position="73"/>
    </location>
</feature>
<dbReference type="EMBL" id="JBHTAP010000001">
    <property type="protein sequence ID" value="MFC7235810.1"/>
    <property type="molecule type" value="Genomic_DNA"/>
</dbReference>
<comment type="caution">
    <text evidence="2">The sequence shown here is derived from an EMBL/GenBank/DDBJ whole genome shotgun (WGS) entry which is preliminary data.</text>
</comment>
<proteinExistence type="predicted"/>
<reference evidence="2 3" key="1">
    <citation type="journal article" date="2019" name="Int. J. Syst. Evol. Microbiol.">
        <title>The Global Catalogue of Microorganisms (GCM) 10K type strain sequencing project: providing services to taxonomists for standard genome sequencing and annotation.</title>
        <authorList>
            <consortium name="The Broad Institute Genomics Platform"/>
            <consortium name="The Broad Institute Genome Sequencing Center for Infectious Disease"/>
            <person name="Wu L."/>
            <person name="Ma J."/>
        </authorList>
    </citation>
    <scope>NUCLEOTIDE SEQUENCE [LARGE SCALE GENOMIC DNA]</scope>
    <source>
        <strain evidence="2 3">DT85</strain>
    </source>
</reference>
<organism evidence="2 3">
    <name type="scientific">Halosegnis marinus</name>
    <dbReference type="NCBI Taxonomy" id="3034023"/>
    <lineage>
        <taxon>Archaea</taxon>
        <taxon>Methanobacteriati</taxon>
        <taxon>Methanobacteriota</taxon>
        <taxon>Stenosarchaea group</taxon>
        <taxon>Halobacteria</taxon>
        <taxon>Halobacteriales</taxon>
        <taxon>Natronomonadaceae</taxon>
        <taxon>Halosegnis</taxon>
    </lineage>
</organism>
<name>A0ABD5ZQR7_9EURY</name>
<evidence type="ECO:0000256" key="1">
    <source>
        <dbReference type="SAM" id="Phobius"/>
    </source>
</evidence>
<feature type="transmembrane region" description="Helical" evidence="1">
    <location>
        <begin position="85"/>
        <end position="103"/>
    </location>
</feature>
<evidence type="ECO:0000313" key="3">
    <source>
        <dbReference type="Proteomes" id="UP001596398"/>
    </source>
</evidence>
<sequence length="195" mass="20029">MNERTVRALQFAAVQVVGAVAVVHFAVGSEQLGSLAANGLLGDYLGGRVLERPRAPLFLLSSLALLGGMVAAGRGYVERRTAYQLGIAAMLVYLGGWVAWHTVLDHGFALSGGAPEATAHTHGGLLDTLYSHYVAPLAATVGAAASEGGSARTLLGIVSVTLELVAVALLAVLLRYDADAREGGIDLGLTLDAPE</sequence>
<keyword evidence="1" id="KW-0472">Membrane</keyword>
<accession>A0ABD5ZQR7</accession>
<dbReference type="Proteomes" id="UP001596398">
    <property type="component" value="Unassembled WGS sequence"/>
</dbReference>
<keyword evidence="1" id="KW-1133">Transmembrane helix</keyword>
<keyword evidence="3" id="KW-1185">Reference proteome</keyword>